<name>A0A9N9R2U9_9NEOP</name>
<evidence type="ECO:0000256" key="1">
    <source>
        <dbReference type="ARBA" id="ARBA00004275"/>
    </source>
</evidence>
<dbReference type="GO" id="GO:0005777">
    <property type="term" value="C:peroxisome"/>
    <property type="evidence" value="ECO:0007669"/>
    <property type="project" value="UniProtKB-SubCell"/>
</dbReference>
<dbReference type="Gene3D" id="3.40.50.12780">
    <property type="entry name" value="N-terminal domain of ligase-like"/>
    <property type="match status" value="1"/>
</dbReference>
<comment type="similarity">
    <text evidence="2">Belongs to the ATP-dependent AMP-binding enzyme family.</text>
</comment>
<evidence type="ECO:0000259" key="4">
    <source>
        <dbReference type="Pfam" id="PF00501"/>
    </source>
</evidence>
<organism evidence="6 7">
    <name type="scientific">Diatraea saccharalis</name>
    <name type="common">sugarcane borer</name>
    <dbReference type="NCBI Taxonomy" id="40085"/>
    <lineage>
        <taxon>Eukaryota</taxon>
        <taxon>Metazoa</taxon>
        <taxon>Ecdysozoa</taxon>
        <taxon>Arthropoda</taxon>
        <taxon>Hexapoda</taxon>
        <taxon>Insecta</taxon>
        <taxon>Pterygota</taxon>
        <taxon>Neoptera</taxon>
        <taxon>Endopterygota</taxon>
        <taxon>Lepidoptera</taxon>
        <taxon>Glossata</taxon>
        <taxon>Ditrysia</taxon>
        <taxon>Pyraloidea</taxon>
        <taxon>Crambidae</taxon>
        <taxon>Crambinae</taxon>
        <taxon>Diatraea</taxon>
    </lineage>
</organism>
<dbReference type="SUPFAM" id="SSF56801">
    <property type="entry name" value="Acetyl-CoA synthetase-like"/>
    <property type="match status" value="1"/>
</dbReference>
<evidence type="ECO:0008006" key="8">
    <source>
        <dbReference type="Google" id="ProtNLM"/>
    </source>
</evidence>
<dbReference type="GO" id="GO:0004467">
    <property type="term" value="F:long-chain fatty acid-CoA ligase activity"/>
    <property type="evidence" value="ECO:0007669"/>
    <property type="project" value="TreeGrafter"/>
</dbReference>
<feature type="domain" description="AMP-binding enzyme C-terminal" evidence="5">
    <location>
        <begin position="354"/>
        <end position="429"/>
    </location>
</feature>
<reference evidence="6" key="2">
    <citation type="submission" date="2022-10" db="EMBL/GenBank/DDBJ databases">
        <authorList>
            <consortium name="ENA_rothamsted_submissions"/>
            <consortium name="culmorum"/>
            <person name="King R."/>
        </authorList>
    </citation>
    <scope>NUCLEOTIDE SEQUENCE</scope>
</reference>
<dbReference type="PANTHER" id="PTHR24096">
    <property type="entry name" value="LONG-CHAIN-FATTY-ACID--COA LIGASE"/>
    <property type="match status" value="1"/>
</dbReference>
<proteinExistence type="inferred from homology"/>
<dbReference type="GO" id="GO:0046949">
    <property type="term" value="P:fatty-acyl-CoA biosynthetic process"/>
    <property type="evidence" value="ECO:0007669"/>
    <property type="project" value="TreeGrafter"/>
</dbReference>
<dbReference type="InterPro" id="IPR042099">
    <property type="entry name" value="ANL_N_sf"/>
</dbReference>
<dbReference type="FunFam" id="3.30.300.30:FF:000007">
    <property type="entry name" value="4-coumarate--CoA ligase 2"/>
    <property type="match status" value="1"/>
</dbReference>
<evidence type="ECO:0000256" key="2">
    <source>
        <dbReference type="ARBA" id="ARBA00006432"/>
    </source>
</evidence>
<dbReference type="AlphaFoldDB" id="A0A9N9R2U9"/>
<feature type="non-terminal residue" evidence="6">
    <location>
        <position position="436"/>
    </location>
</feature>
<evidence type="ECO:0000313" key="6">
    <source>
        <dbReference type="EMBL" id="CAG9788309.1"/>
    </source>
</evidence>
<dbReference type="EMBL" id="OU893350">
    <property type="protein sequence ID" value="CAG9788309.1"/>
    <property type="molecule type" value="Genomic_DNA"/>
</dbReference>
<sequence>MTTFNPLYTEHEVQRQLELSDVKLMIAYEDYIPVVKEAFKHAKKNIPIISIRKDKPLLENVTSFQELVEDNHIDLSILKQVNRTPSDIAIIPYSSGTTGLPKGVELTNRNLVANFEQQNTGIRQYRYTKETHQDTALVILPLFHLYGLGIIMLHKMSAGVKLLTLPKFQPDTFLNSLKVHRSNIVYLVPPMVLFLGTSPQVTPEHLASVRSITVGAAPLPVADAEKMISRSQNSNLIITQGYGMTEAGPLVTMTLPDRTNYESAGYPLPNIKLRVVDDNMKNLGPCQAGELLIKGPNVMKGYRNNPVANNQVFAEGGWYRSGDIANIDESGLVYVTDRLKELIKVKGYQVPPAELENVLKEHPAVHDAAVIGIPDTNLGERPKAFVVTTPGVKVKEQEIIDFVSKRVAPYKKIRDIVFVDSIPKSVSGKILRKMLR</sequence>
<dbReference type="InterPro" id="IPR020845">
    <property type="entry name" value="AMP-binding_CS"/>
</dbReference>
<dbReference type="OrthoDB" id="10253869at2759"/>
<dbReference type="InterPro" id="IPR025110">
    <property type="entry name" value="AMP-bd_C"/>
</dbReference>
<reference evidence="6" key="1">
    <citation type="submission" date="2021-12" db="EMBL/GenBank/DDBJ databases">
        <authorList>
            <person name="King R."/>
        </authorList>
    </citation>
    <scope>NUCLEOTIDE SEQUENCE</scope>
</reference>
<comment type="subcellular location">
    <subcellularLocation>
        <location evidence="1">Peroxisome</location>
    </subcellularLocation>
</comment>
<feature type="domain" description="AMP-dependent synthetase/ligase" evidence="4">
    <location>
        <begin position="3"/>
        <end position="302"/>
    </location>
</feature>
<dbReference type="Pfam" id="PF00501">
    <property type="entry name" value="AMP-binding"/>
    <property type="match status" value="1"/>
</dbReference>
<accession>A0A9N9R2U9</accession>
<dbReference type="Pfam" id="PF13193">
    <property type="entry name" value="AMP-binding_C"/>
    <property type="match status" value="1"/>
</dbReference>
<gene>
    <name evidence="6" type="ORF">DIATSA_LOCUS6124</name>
</gene>
<dbReference type="Proteomes" id="UP001153714">
    <property type="component" value="Chromosome 19"/>
</dbReference>
<dbReference type="InterPro" id="IPR045851">
    <property type="entry name" value="AMP-bd_C_sf"/>
</dbReference>
<protein>
    <recommendedName>
        <fullName evidence="8">4-coumarate--CoA ligase</fullName>
    </recommendedName>
</protein>
<keyword evidence="3" id="KW-0576">Peroxisome</keyword>
<dbReference type="Gene3D" id="3.30.300.30">
    <property type="match status" value="1"/>
</dbReference>
<evidence type="ECO:0000259" key="5">
    <source>
        <dbReference type="Pfam" id="PF13193"/>
    </source>
</evidence>
<dbReference type="PROSITE" id="PS00455">
    <property type="entry name" value="AMP_BINDING"/>
    <property type="match status" value="1"/>
</dbReference>
<evidence type="ECO:0000256" key="3">
    <source>
        <dbReference type="ARBA" id="ARBA00023140"/>
    </source>
</evidence>
<dbReference type="PANTHER" id="PTHR24096:SF422">
    <property type="entry name" value="BCDNA.GH02901"/>
    <property type="match status" value="1"/>
</dbReference>
<dbReference type="InterPro" id="IPR000873">
    <property type="entry name" value="AMP-dep_synth/lig_dom"/>
</dbReference>
<evidence type="ECO:0000313" key="7">
    <source>
        <dbReference type="Proteomes" id="UP001153714"/>
    </source>
</evidence>
<keyword evidence="7" id="KW-1185">Reference proteome</keyword>